<sequence>MADCLLFNTIIRSVRANRARARRSPVGADIDGDQFVATTTTQPGPSYPKQQKVDRATGGPVAFPDIASYECACRDVVSIKNQLLELQRIINNSAAADQLRDAAAEQPNGISVERLLRENDALRKELAEKDHIINTLRAQMTLN</sequence>
<dbReference type="OMA" id="ASYECAC"/>
<accession>A0A0B2VJR2</accession>
<evidence type="ECO:0000313" key="4">
    <source>
        <dbReference type="Proteomes" id="UP000031036"/>
    </source>
</evidence>
<feature type="coiled-coil region" evidence="1">
    <location>
        <begin position="112"/>
        <end position="139"/>
    </location>
</feature>
<feature type="region of interest" description="Disordered" evidence="2">
    <location>
        <begin position="33"/>
        <end position="56"/>
    </location>
</feature>
<dbReference type="AlphaFoldDB" id="A0A0B2VJR2"/>
<evidence type="ECO:0000256" key="2">
    <source>
        <dbReference type="SAM" id="MobiDB-lite"/>
    </source>
</evidence>
<organism evidence="3 4">
    <name type="scientific">Toxocara canis</name>
    <name type="common">Canine roundworm</name>
    <dbReference type="NCBI Taxonomy" id="6265"/>
    <lineage>
        <taxon>Eukaryota</taxon>
        <taxon>Metazoa</taxon>
        <taxon>Ecdysozoa</taxon>
        <taxon>Nematoda</taxon>
        <taxon>Chromadorea</taxon>
        <taxon>Rhabditida</taxon>
        <taxon>Spirurina</taxon>
        <taxon>Ascaridomorpha</taxon>
        <taxon>Ascaridoidea</taxon>
        <taxon>Toxocaridae</taxon>
        <taxon>Toxocara</taxon>
    </lineage>
</organism>
<protein>
    <submittedName>
        <fullName evidence="3">Uncharacterized protein</fullName>
    </submittedName>
</protein>
<evidence type="ECO:0000256" key="1">
    <source>
        <dbReference type="SAM" id="Coils"/>
    </source>
</evidence>
<keyword evidence="1" id="KW-0175">Coiled coil</keyword>
<dbReference type="OrthoDB" id="5853686at2759"/>
<dbReference type="Proteomes" id="UP000031036">
    <property type="component" value="Unassembled WGS sequence"/>
</dbReference>
<keyword evidence="4" id="KW-1185">Reference proteome</keyword>
<reference evidence="3 4" key="1">
    <citation type="submission" date="2014-11" db="EMBL/GenBank/DDBJ databases">
        <title>Genetic blueprint of the zoonotic pathogen Toxocara canis.</title>
        <authorList>
            <person name="Zhu X.-Q."/>
            <person name="Korhonen P.K."/>
            <person name="Cai H."/>
            <person name="Young N.D."/>
            <person name="Nejsum P."/>
            <person name="von Samson-Himmelstjerna G."/>
            <person name="Boag P.R."/>
            <person name="Tan P."/>
            <person name="Li Q."/>
            <person name="Min J."/>
            <person name="Yang Y."/>
            <person name="Wang X."/>
            <person name="Fang X."/>
            <person name="Hall R.S."/>
            <person name="Hofmann A."/>
            <person name="Sternberg P.W."/>
            <person name="Jex A.R."/>
            <person name="Gasser R.B."/>
        </authorList>
    </citation>
    <scope>NUCLEOTIDE SEQUENCE [LARGE SCALE GENOMIC DNA]</scope>
    <source>
        <strain evidence="3">PN_DK_2014</strain>
    </source>
</reference>
<comment type="caution">
    <text evidence="3">The sequence shown here is derived from an EMBL/GenBank/DDBJ whole genome shotgun (WGS) entry which is preliminary data.</text>
</comment>
<evidence type="ECO:0000313" key="3">
    <source>
        <dbReference type="EMBL" id="KHN81813.1"/>
    </source>
</evidence>
<proteinExistence type="predicted"/>
<dbReference type="EMBL" id="JPKZ01001452">
    <property type="protein sequence ID" value="KHN81813.1"/>
    <property type="molecule type" value="Genomic_DNA"/>
</dbReference>
<name>A0A0B2VJR2_TOXCA</name>
<gene>
    <name evidence="3" type="ORF">Tcan_08212</name>
</gene>